<protein>
    <submittedName>
        <fullName evidence="3">Ribulose-bisphosphate carboxylase large chain</fullName>
    </submittedName>
</protein>
<dbReference type="SFLD" id="SFLDG00301">
    <property type="entry name" value="RuBisCO-like_proteins"/>
    <property type="match status" value="1"/>
</dbReference>
<dbReference type="InterPro" id="IPR014710">
    <property type="entry name" value="RmlC-like_jellyroll"/>
</dbReference>
<proteinExistence type="predicted"/>
<dbReference type="GO" id="GO:0000287">
    <property type="term" value="F:magnesium ion binding"/>
    <property type="evidence" value="ECO:0007669"/>
    <property type="project" value="InterPro"/>
</dbReference>
<dbReference type="Pfam" id="PF07883">
    <property type="entry name" value="Cupin_2"/>
    <property type="match status" value="1"/>
</dbReference>
<feature type="domain" description="Cupin type-2" evidence="2">
    <location>
        <begin position="451"/>
        <end position="518"/>
    </location>
</feature>
<reference evidence="3 4" key="1">
    <citation type="submission" date="2019-07" db="EMBL/GenBank/DDBJ databases">
        <title>Genomic Encyclopedia of Type Strains, Phase IV (KMG-IV): sequencing the most valuable type-strain genomes for metagenomic binning, comparative biology and taxonomic classification.</title>
        <authorList>
            <person name="Goeker M."/>
        </authorList>
    </citation>
    <scope>NUCLEOTIDE SEQUENCE [LARGE SCALE GENOMIC DNA]</scope>
    <source>
        <strain evidence="3 4">SS015</strain>
    </source>
</reference>
<comment type="caution">
    <text evidence="3">The sequence shown here is derived from an EMBL/GenBank/DDBJ whole genome shotgun (WGS) entry which is preliminary data.</text>
</comment>
<dbReference type="Gene3D" id="3.20.20.110">
    <property type="entry name" value="Ribulose bisphosphate carboxylase, large subunit, C-terminal domain"/>
    <property type="match status" value="1"/>
</dbReference>
<dbReference type="Gene3D" id="3.30.70.150">
    <property type="entry name" value="RuBisCO large subunit, N-terminal domain"/>
    <property type="match status" value="1"/>
</dbReference>
<name>A0A5D3WLB0_9BACT</name>
<sequence length="529" mass="58703">MTTASDRFWVDYRITVRDGRSIEDHARDICIEQTVEVPPEVIPDTHGELGLIGRVESCRPVVDRANVWQVRISYRLDVTGFSLPQLLNVLFGNISLKNNILVSGLQYPEGLLEHLPGPRFGISGLRRLLGVHGRALACTAIKPMGLPIGDFVRIATEFARGGADLIKDDHGLADQPFHPFEERVARCQEAIERVNAQTGRRCLYFPMVSGGYDRLEKQLAFAAREGVRGVMVGPMLIGLDSVRHIAREYGLAVMAHPALTGTCFHDRSHGITPAVLLGTLFRLAGADISIYPHAGGRFHLTAEECRELADALRRPEGRLQPAFPCPAGGMTLDRVPELIDFYGPDVILLIGGDILRQRDIAGAVGRFMDRLRQCGQEELSPPESGPAGACEWRSGAGPAGRVEEILRFAGYTWSDRRRQAYKAEDEADFKGVSRQELTGKFGERTAFDLRYFEIEPGGWSSREKHVHEHVIIGVRGRGLLCKQTKEIPIGINDVAYIAPLEVHQLRNPGDEPFGFYCIVDHKRDRPQPA</sequence>
<dbReference type="InterPro" id="IPR013096">
    <property type="entry name" value="Cupin_2"/>
</dbReference>
<dbReference type="Gene3D" id="2.60.120.10">
    <property type="entry name" value="Jelly Rolls"/>
    <property type="match status" value="1"/>
</dbReference>
<accession>A0A5D3WLB0</accession>
<dbReference type="InterPro" id="IPR000685">
    <property type="entry name" value="RuBisCO_lsu_C"/>
</dbReference>
<feature type="domain" description="Ribulose bisphosphate carboxylase large subunit C-terminal" evidence="1">
    <location>
        <begin position="121"/>
        <end position="355"/>
    </location>
</feature>
<dbReference type="SFLD" id="SFLDS00014">
    <property type="entry name" value="RuBisCO"/>
    <property type="match status" value="1"/>
</dbReference>
<dbReference type="GO" id="GO:0016984">
    <property type="term" value="F:ribulose-bisphosphate carboxylase activity"/>
    <property type="evidence" value="ECO:0007669"/>
    <property type="project" value="InterPro"/>
</dbReference>
<dbReference type="OrthoDB" id="9791297at2"/>
<dbReference type="InterPro" id="IPR036422">
    <property type="entry name" value="RuBisCO_lsu_N_sf"/>
</dbReference>
<dbReference type="PANTHER" id="PTHR42704:SF17">
    <property type="entry name" value="RIBULOSE BISPHOSPHATE CARBOXYLASE LARGE CHAIN"/>
    <property type="match status" value="1"/>
</dbReference>
<dbReference type="InterPro" id="IPR036376">
    <property type="entry name" value="RuBisCO_lsu_C_sf"/>
</dbReference>
<dbReference type="CDD" id="cd02222">
    <property type="entry name" value="cupin_TM1459-like"/>
    <property type="match status" value="1"/>
</dbReference>
<dbReference type="RefSeq" id="WP_148895382.1">
    <property type="nucleotide sequence ID" value="NZ_VNIB01000004.1"/>
</dbReference>
<dbReference type="SUPFAM" id="SSF54966">
    <property type="entry name" value="RuBisCO, large subunit, small (N-terminal) domain"/>
    <property type="match status" value="1"/>
</dbReference>
<keyword evidence="4" id="KW-1185">Reference proteome</keyword>
<dbReference type="InterPro" id="IPR011051">
    <property type="entry name" value="RmlC_Cupin_sf"/>
</dbReference>
<dbReference type="SUPFAM" id="SSF51182">
    <property type="entry name" value="RmlC-like cupins"/>
    <property type="match status" value="1"/>
</dbReference>
<dbReference type="GO" id="GO:0015977">
    <property type="term" value="P:carbon fixation"/>
    <property type="evidence" value="ECO:0007669"/>
    <property type="project" value="InterPro"/>
</dbReference>
<evidence type="ECO:0000313" key="4">
    <source>
        <dbReference type="Proteomes" id="UP000324159"/>
    </source>
</evidence>
<evidence type="ECO:0000313" key="3">
    <source>
        <dbReference type="EMBL" id="TYO98914.1"/>
    </source>
</evidence>
<dbReference type="SUPFAM" id="SSF51649">
    <property type="entry name" value="RuBisCo, C-terminal domain"/>
    <property type="match status" value="1"/>
</dbReference>
<organism evidence="3 4">
    <name type="scientific">Geothermobacter ehrlichii</name>
    <dbReference type="NCBI Taxonomy" id="213224"/>
    <lineage>
        <taxon>Bacteria</taxon>
        <taxon>Pseudomonadati</taxon>
        <taxon>Thermodesulfobacteriota</taxon>
        <taxon>Desulfuromonadia</taxon>
        <taxon>Desulfuromonadales</taxon>
        <taxon>Geothermobacteraceae</taxon>
        <taxon>Geothermobacter</taxon>
    </lineage>
</organism>
<dbReference type="CDD" id="cd08210">
    <property type="entry name" value="RLP_RrRLP"/>
    <property type="match status" value="1"/>
</dbReference>
<dbReference type="AlphaFoldDB" id="A0A5D3WLB0"/>
<dbReference type="Proteomes" id="UP000324159">
    <property type="component" value="Unassembled WGS sequence"/>
</dbReference>
<dbReference type="Pfam" id="PF00016">
    <property type="entry name" value="RuBisCO_large"/>
    <property type="match status" value="1"/>
</dbReference>
<evidence type="ECO:0000259" key="2">
    <source>
        <dbReference type="Pfam" id="PF07883"/>
    </source>
</evidence>
<dbReference type="PANTHER" id="PTHR42704">
    <property type="entry name" value="RIBULOSE BISPHOSPHATE CARBOXYLASE"/>
    <property type="match status" value="1"/>
</dbReference>
<dbReference type="InterPro" id="IPR033966">
    <property type="entry name" value="RuBisCO"/>
</dbReference>
<gene>
    <name evidence="3" type="ORF">EDC39_10438</name>
</gene>
<dbReference type="EMBL" id="VNIB01000004">
    <property type="protein sequence ID" value="TYO98914.1"/>
    <property type="molecule type" value="Genomic_DNA"/>
</dbReference>
<evidence type="ECO:0000259" key="1">
    <source>
        <dbReference type="Pfam" id="PF00016"/>
    </source>
</evidence>